<gene>
    <name evidence="2" type="ORF">SAMN04487964_1277</name>
</gene>
<dbReference type="SUPFAM" id="SSF54523">
    <property type="entry name" value="Pili subunits"/>
    <property type="match status" value="1"/>
</dbReference>
<accession>A0ABY1S4F5</accession>
<dbReference type="RefSeq" id="WP_239040031.1">
    <property type="nucleotide sequence ID" value="NZ_BAAAEY010000008.1"/>
</dbReference>
<protein>
    <submittedName>
        <fullName evidence="2">Prepilin-type N-terminal cleavage/methylation domain-containing protein</fullName>
    </submittedName>
</protein>
<sequence length="227" mass="26180">MMSRRINGFTLVELLIALVLMGLVMMLLFGGLRLSTRSWDSNDRYQQQVAEQFQLQQLLRYLVSQARNQRVRGPGGEVSLAFMGAADELVFVAPGRASEPDDSLYWYRLFMSDQQEQSALVLQARPYEEAEWVDWEMLFSPGELTAEGEEVLIEEYALMSLPTAQLELSYWEQPDQFLVSQADWIDQLQLPRLVEFRVLTPDAEVSARSWPPLAIVLEEYSHALRQR</sequence>
<feature type="transmembrane region" description="Helical" evidence="1">
    <location>
        <begin position="12"/>
        <end position="32"/>
    </location>
</feature>
<evidence type="ECO:0000256" key="1">
    <source>
        <dbReference type="SAM" id="Phobius"/>
    </source>
</evidence>
<dbReference type="Proteomes" id="UP001159257">
    <property type="component" value="Unassembled WGS sequence"/>
</dbReference>
<evidence type="ECO:0000313" key="3">
    <source>
        <dbReference type="Proteomes" id="UP001159257"/>
    </source>
</evidence>
<comment type="caution">
    <text evidence="2">The sequence shown here is derived from an EMBL/GenBank/DDBJ whole genome shotgun (WGS) entry which is preliminary data.</text>
</comment>
<keyword evidence="1" id="KW-0812">Transmembrane</keyword>
<organism evidence="2 3">
    <name type="scientific">Marinobacterium sediminicola</name>
    <dbReference type="NCBI Taxonomy" id="518898"/>
    <lineage>
        <taxon>Bacteria</taxon>
        <taxon>Pseudomonadati</taxon>
        <taxon>Pseudomonadota</taxon>
        <taxon>Gammaproteobacteria</taxon>
        <taxon>Oceanospirillales</taxon>
        <taxon>Oceanospirillaceae</taxon>
        <taxon>Marinobacterium</taxon>
    </lineage>
</organism>
<keyword evidence="1" id="KW-0472">Membrane</keyword>
<keyword evidence="1" id="KW-1133">Transmembrane helix</keyword>
<proteinExistence type="predicted"/>
<dbReference type="InterPro" id="IPR045584">
    <property type="entry name" value="Pilin-like"/>
</dbReference>
<dbReference type="EMBL" id="FXWV01000027">
    <property type="protein sequence ID" value="SMR78508.1"/>
    <property type="molecule type" value="Genomic_DNA"/>
</dbReference>
<keyword evidence="3" id="KW-1185">Reference proteome</keyword>
<dbReference type="NCBIfam" id="TIGR02532">
    <property type="entry name" value="IV_pilin_GFxxxE"/>
    <property type="match status" value="1"/>
</dbReference>
<name>A0ABY1S4F5_9GAMM</name>
<dbReference type="InterPro" id="IPR012902">
    <property type="entry name" value="N_methyl_site"/>
</dbReference>
<dbReference type="Pfam" id="PF07963">
    <property type="entry name" value="N_methyl"/>
    <property type="match status" value="1"/>
</dbReference>
<reference evidence="2 3" key="1">
    <citation type="submission" date="2017-05" db="EMBL/GenBank/DDBJ databases">
        <authorList>
            <person name="Varghese N."/>
            <person name="Submissions S."/>
        </authorList>
    </citation>
    <scope>NUCLEOTIDE SEQUENCE [LARGE SCALE GENOMIC DNA]</scope>
    <source>
        <strain evidence="2 3">CGMCC 1.7287</strain>
    </source>
</reference>
<evidence type="ECO:0000313" key="2">
    <source>
        <dbReference type="EMBL" id="SMR78508.1"/>
    </source>
</evidence>